<keyword evidence="5" id="KW-1185">Reference proteome</keyword>
<feature type="domain" description="Beta-galactosidase galactose-binding" evidence="3">
    <location>
        <begin position="1"/>
        <end position="62"/>
    </location>
</feature>
<protein>
    <recommendedName>
        <fullName evidence="3">Beta-galactosidase galactose-binding domain-containing protein</fullName>
    </recommendedName>
</protein>
<sequence length="62" mass="7302">MTSVDIDRRDPAWNKEVTLRVHSSGHVLHAFVNEKHVGTHWAKDGKFKFYFESKFRMKNGNN</sequence>
<dbReference type="Proteomes" id="UP000585474">
    <property type="component" value="Unassembled WGS sequence"/>
</dbReference>
<dbReference type="OrthoDB" id="1657402at2759"/>
<dbReference type="SUPFAM" id="SSF49785">
    <property type="entry name" value="Galactose-binding domain-like"/>
    <property type="match status" value="1"/>
</dbReference>
<evidence type="ECO:0000256" key="1">
    <source>
        <dbReference type="ARBA" id="ARBA00022801"/>
    </source>
</evidence>
<evidence type="ECO:0000313" key="4">
    <source>
        <dbReference type="EMBL" id="GFZ02456.1"/>
    </source>
</evidence>
<comment type="caution">
    <text evidence="4">The sequence shown here is derived from an EMBL/GenBank/DDBJ whole genome shotgun (WGS) entry which is preliminary data.</text>
</comment>
<evidence type="ECO:0000313" key="5">
    <source>
        <dbReference type="Proteomes" id="UP000585474"/>
    </source>
</evidence>
<dbReference type="AlphaFoldDB" id="A0A7J0FUS8"/>
<keyword evidence="1" id="KW-0378">Hydrolase</keyword>
<proteinExistence type="predicted"/>
<organism evidence="4 5">
    <name type="scientific">Actinidia rufa</name>
    <dbReference type="NCBI Taxonomy" id="165716"/>
    <lineage>
        <taxon>Eukaryota</taxon>
        <taxon>Viridiplantae</taxon>
        <taxon>Streptophyta</taxon>
        <taxon>Embryophyta</taxon>
        <taxon>Tracheophyta</taxon>
        <taxon>Spermatophyta</taxon>
        <taxon>Magnoliopsida</taxon>
        <taxon>eudicotyledons</taxon>
        <taxon>Gunneridae</taxon>
        <taxon>Pentapetalae</taxon>
        <taxon>asterids</taxon>
        <taxon>Ericales</taxon>
        <taxon>Actinidiaceae</taxon>
        <taxon>Actinidia</taxon>
    </lineage>
</organism>
<dbReference type="InterPro" id="IPR048913">
    <property type="entry name" value="BetaGal_gal-bd"/>
</dbReference>
<evidence type="ECO:0000256" key="2">
    <source>
        <dbReference type="ARBA" id="ARBA00023295"/>
    </source>
</evidence>
<dbReference type="GO" id="GO:0016798">
    <property type="term" value="F:hydrolase activity, acting on glycosyl bonds"/>
    <property type="evidence" value="ECO:0007669"/>
    <property type="project" value="UniProtKB-KW"/>
</dbReference>
<reference evidence="4 5" key="1">
    <citation type="submission" date="2019-07" db="EMBL/GenBank/DDBJ databases">
        <title>De Novo Assembly of kiwifruit Actinidia rufa.</title>
        <authorList>
            <person name="Sugita-Konishi S."/>
            <person name="Sato K."/>
            <person name="Mori E."/>
            <person name="Abe Y."/>
            <person name="Kisaki G."/>
            <person name="Hamano K."/>
            <person name="Suezawa K."/>
            <person name="Otani M."/>
            <person name="Fukuda T."/>
            <person name="Manabe T."/>
            <person name="Gomi K."/>
            <person name="Tabuchi M."/>
            <person name="Akimitsu K."/>
            <person name="Kataoka I."/>
        </authorList>
    </citation>
    <scope>NUCLEOTIDE SEQUENCE [LARGE SCALE GENOMIC DNA]</scope>
    <source>
        <strain evidence="5">cv. Fuchu</strain>
    </source>
</reference>
<evidence type="ECO:0000259" key="3">
    <source>
        <dbReference type="Pfam" id="PF21467"/>
    </source>
</evidence>
<dbReference type="Pfam" id="PF21467">
    <property type="entry name" value="BetaGal_gal-bd"/>
    <property type="match status" value="1"/>
</dbReference>
<keyword evidence="2" id="KW-0326">Glycosidase</keyword>
<gene>
    <name evidence="4" type="ORF">Acr_15g0010640</name>
</gene>
<accession>A0A7J0FUS8</accession>
<name>A0A7J0FUS8_9ERIC</name>
<dbReference type="EMBL" id="BJWL01000015">
    <property type="protein sequence ID" value="GFZ02456.1"/>
    <property type="molecule type" value="Genomic_DNA"/>
</dbReference>
<dbReference type="InterPro" id="IPR008979">
    <property type="entry name" value="Galactose-bd-like_sf"/>
</dbReference>